<organism evidence="1 2">
    <name type="scientific">Liparis tanakae</name>
    <name type="common">Tanaka's snailfish</name>
    <dbReference type="NCBI Taxonomy" id="230148"/>
    <lineage>
        <taxon>Eukaryota</taxon>
        <taxon>Metazoa</taxon>
        <taxon>Chordata</taxon>
        <taxon>Craniata</taxon>
        <taxon>Vertebrata</taxon>
        <taxon>Euteleostomi</taxon>
        <taxon>Actinopterygii</taxon>
        <taxon>Neopterygii</taxon>
        <taxon>Teleostei</taxon>
        <taxon>Neoteleostei</taxon>
        <taxon>Acanthomorphata</taxon>
        <taxon>Eupercaria</taxon>
        <taxon>Perciformes</taxon>
        <taxon>Cottioidei</taxon>
        <taxon>Cottales</taxon>
        <taxon>Liparidae</taxon>
        <taxon>Liparis</taxon>
    </lineage>
</organism>
<dbReference type="AlphaFoldDB" id="A0A4Z2JCQ0"/>
<dbReference type="Proteomes" id="UP000314294">
    <property type="component" value="Unassembled WGS sequence"/>
</dbReference>
<reference evidence="1 2" key="1">
    <citation type="submission" date="2019-03" db="EMBL/GenBank/DDBJ databases">
        <title>First draft genome of Liparis tanakae, snailfish: a comprehensive survey of snailfish specific genes.</title>
        <authorList>
            <person name="Kim W."/>
            <person name="Song I."/>
            <person name="Jeong J.-H."/>
            <person name="Kim D."/>
            <person name="Kim S."/>
            <person name="Ryu S."/>
            <person name="Song J.Y."/>
            <person name="Lee S.K."/>
        </authorList>
    </citation>
    <scope>NUCLEOTIDE SEQUENCE [LARGE SCALE GENOMIC DNA]</scope>
    <source>
        <tissue evidence="1">Muscle</tissue>
    </source>
</reference>
<protein>
    <submittedName>
        <fullName evidence="1">Uncharacterized protein</fullName>
    </submittedName>
</protein>
<proteinExistence type="predicted"/>
<name>A0A4Z2JCQ0_9TELE</name>
<dbReference type="EMBL" id="SRLO01000008">
    <property type="protein sequence ID" value="TNN87791.1"/>
    <property type="molecule type" value="Genomic_DNA"/>
</dbReference>
<gene>
    <name evidence="1" type="ORF">EYF80_001755</name>
</gene>
<evidence type="ECO:0000313" key="1">
    <source>
        <dbReference type="EMBL" id="TNN87791.1"/>
    </source>
</evidence>
<accession>A0A4Z2JCQ0</accession>
<sequence length="110" mass="12034">MLCAAAAAATFTRRRRQWHGGEGGEITILIFRNAVRVHSSQPVHPDDLASAVHFFFYKRSHGNIPVAAPSGQRQLANRHVPSAATHCRRSVFVGIANTGALGIWDPTHQK</sequence>
<evidence type="ECO:0000313" key="2">
    <source>
        <dbReference type="Proteomes" id="UP000314294"/>
    </source>
</evidence>
<comment type="caution">
    <text evidence="1">The sequence shown here is derived from an EMBL/GenBank/DDBJ whole genome shotgun (WGS) entry which is preliminary data.</text>
</comment>
<keyword evidence="2" id="KW-1185">Reference proteome</keyword>